<dbReference type="Gene3D" id="3.20.20.100">
    <property type="entry name" value="NADP-dependent oxidoreductase domain"/>
    <property type="match status" value="1"/>
</dbReference>
<gene>
    <name evidence="5" type="ORF">R4146_06850</name>
</gene>
<evidence type="ECO:0000256" key="2">
    <source>
        <dbReference type="ARBA" id="ARBA00022857"/>
    </source>
</evidence>
<dbReference type="CDD" id="cd19133">
    <property type="entry name" value="AKR_AKR5F1"/>
    <property type="match status" value="1"/>
</dbReference>
<comment type="caution">
    <text evidence="5">The sequence shown here is derived from an EMBL/GenBank/DDBJ whole genome shotgun (WGS) entry which is preliminary data.</text>
</comment>
<keyword evidence="2" id="KW-0521">NADP</keyword>
<dbReference type="InterPro" id="IPR023210">
    <property type="entry name" value="NADP_OxRdtase_dom"/>
</dbReference>
<dbReference type="InterPro" id="IPR036812">
    <property type="entry name" value="NAD(P)_OxRdtase_dom_sf"/>
</dbReference>
<dbReference type="InterPro" id="IPR018170">
    <property type="entry name" value="Aldo/ket_reductase_CS"/>
</dbReference>
<dbReference type="InterPro" id="IPR020471">
    <property type="entry name" value="AKR"/>
</dbReference>
<accession>A0ABU8SLU2</accession>
<dbReference type="PROSITE" id="PS00798">
    <property type="entry name" value="ALDOKETO_REDUCTASE_1"/>
    <property type="match status" value="1"/>
</dbReference>
<organism evidence="5 6">
    <name type="scientific">Nicoliella lavandulae</name>
    <dbReference type="NCBI Taxonomy" id="3082954"/>
    <lineage>
        <taxon>Bacteria</taxon>
        <taxon>Bacillati</taxon>
        <taxon>Bacillota</taxon>
        <taxon>Bacilli</taxon>
        <taxon>Lactobacillales</taxon>
        <taxon>Lactobacillaceae</taxon>
        <taxon>Nicoliella</taxon>
    </lineage>
</organism>
<reference evidence="5 6" key="1">
    <citation type="submission" date="2023-10" db="EMBL/GenBank/DDBJ databases">
        <title>Nicoliella lavandulae sp. nov. isolated from Lavandula angustifolia flowers.</title>
        <authorList>
            <person name="Alcantara C."/>
            <person name="Zuniga M."/>
            <person name="Landete J.M."/>
            <person name="Monedero V."/>
        </authorList>
    </citation>
    <scope>NUCLEOTIDE SEQUENCE [LARGE SCALE GENOMIC DNA]</scope>
    <source>
        <strain evidence="5 6">Es01</strain>
    </source>
</reference>
<evidence type="ECO:0000256" key="3">
    <source>
        <dbReference type="ARBA" id="ARBA00023002"/>
    </source>
</evidence>
<dbReference type="PROSITE" id="PS00063">
    <property type="entry name" value="ALDOKETO_REDUCTASE_3"/>
    <property type="match status" value="1"/>
</dbReference>
<evidence type="ECO:0000313" key="6">
    <source>
        <dbReference type="Proteomes" id="UP001370590"/>
    </source>
</evidence>
<protein>
    <submittedName>
        <fullName evidence="5">Aldo/keto reductase</fullName>
    </submittedName>
</protein>
<dbReference type="PANTHER" id="PTHR43827">
    <property type="entry name" value="2,5-DIKETO-D-GLUCONIC ACID REDUCTASE"/>
    <property type="match status" value="1"/>
</dbReference>
<evidence type="ECO:0000313" key="5">
    <source>
        <dbReference type="EMBL" id="MEJ6400861.1"/>
    </source>
</evidence>
<dbReference type="RefSeq" id="WP_339960716.1">
    <property type="nucleotide sequence ID" value="NZ_JAWMWH010000003.1"/>
</dbReference>
<dbReference type="Proteomes" id="UP001370590">
    <property type="component" value="Unassembled WGS sequence"/>
</dbReference>
<dbReference type="SUPFAM" id="SSF51430">
    <property type="entry name" value="NAD(P)-linked oxidoreductase"/>
    <property type="match status" value="1"/>
</dbReference>
<comment type="similarity">
    <text evidence="1">Belongs to the aldo/keto reductase family.</text>
</comment>
<dbReference type="EMBL" id="JAWMWH010000003">
    <property type="protein sequence ID" value="MEJ6400861.1"/>
    <property type="molecule type" value="Genomic_DNA"/>
</dbReference>
<keyword evidence="6" id="KW-1185">Reference proteome</keyword>
<proteinExistence type="inferred from homology"/>
<keyword evidence="3" id="KW-0560">Oxidoreductase</keyword>
<evidence type="ECO:0000259" key="4">
    <source>
        <dbReference type="Pfam" id="PF00248"/>
    </source>
</evidence>
<dbReference type="Pfam" id="PF00248">
    <property type="entry name" value="Aldo_ket_red"/>
    <property type="match status" value="1"/>
</dbReference>
<name>A0ABU8SLU2_9LACO</name>
<dbReference type="PIRSF" id="PIRSF000097">
    <property type="entry name" value="AKR"/>
    <property type="match status" value="1"/>
</dbReference>
<dbReference type="PROSITE" id="PS00062">
    <property type="entry name" value="ALDOKETO_REDUCTASE_2"/>
    <property type="match status" value="1"/>
</dbReference>
<feature type="domain" description="NADP-dependent oxidoreductase" evidence="4">
    <location>
        <begin position="27"/>
        <end position="260"/>
    </location>
</feature>
<evidence type="ECO:0000256" key="1">
    <source>
        <dbReference type="ARBA" id="ARBA00007905"/>
    </source>
</evidence>
<dbReference type="PRINTS" id="PR00069">
    <property type="entry name" value="ALDKETRDTASE"/>
</dbReference>
<sequence>MVNVPNVKLNNGIEMPAEGFGVYRIDDFDDCKQAVKNALQVGYRAIDTAQQYNNEDAVGAAIEESDVDRKDIFITTKVWITEFGYEKTKRSVLESLKKLRTDYVDLVLLHQPFGDSYDSYRALEDLYDDGKIRAIGVSNFNSDCYIDIQHFARIKPAVDQLETHVFFQQKEMQAYTEKYGAKLESWGPFANGKHDIFNNPTLKEIGDHYHKSASQVALRFLVQNGIIIIPKSTSIERMKQNIDIWDFELSAEDMQLIESMDTNESSFMDLRDPKIVEWIVNSVPKN</sequence>
<dbReference type="PANTHER" id="PTHR43827:SF3">
    <property type="entry name" value="NADP-DEPENDENT OXIDOREDUCTASE DOMAIN-CONTAINING PROTEIN"/>
    <property type="match status" value="1"/>
</dbReference>